<dbReference type="PANTHER" id="PTHR12978:SF0">
    <property type="entry name" value="M7GPPPX DIPHOSPHATASE"/>
    <property type="match status" value="1"/>
</dbReference>
<feature type="binding site" evidence="3">
    <location>
        <position position="169"/>
    </location>
    <ligand>
        <name>substrate</name>
    </ligand>
</feature>
<dbReference type="GO" id="GO:0000340">
    <property type="term" value="F:RNA 7-methylguanosine cap binding"/>
    <property type="evidence" value="ECO:0007669"/>
    <property type="project" value="EnsemblFungi"/>
</dbReference>
<dbReference type="Gene3D" id="3.30.428.10">
    <property type="entry name" value="HIT-like"/>
    <property type="match status" value="1"/>
</dbReference>
<dbReference type="FunFam" id="3.30.428.10:FF:000015">
    <property type="entry name" value="m7GpppX diphosphatase"/>
    <property type="match status" value="1"/>
</dbReference>
<evidence type="ECO:0000313" key="4">
    <source>
        <dbReference type="EMBL" id="PSK39093.1"/>
    </source>
</evidence>
<feature type="binding site" evidence="3">
    <location>
        <position position="167"/>
    </location>
    <ligand>
        <name>substrate</name>
    </ligand>
</feature>
<name>A0A2P7YSZ9_9ASCO</name>
<comment type="similarity">
    <text evidence="1">Belongs to the HIT family.</text>
</comment>
<dbReference type="VEuPathDB" id="FungiDB:C7M61_002406"/>
<dbReference type="Proteomes" id="UP000241107">
    <property type="component" value="Unassembled WGS sequence"/>
</dbReference>
<dbReference type="STRING" id="418784.A0A2P7YSZ9"/>
<comment type="caution">
    <text evidence="4">The sequence shown here is derived from an EMBL/GenBank/DDBJ whole genome shotgun (WGS) entry which is preliminary data.</text>
</comment>
<dbReference type="GO" id="GO:0140932">
    <property type="term" value="F:5'-(N(7)-methyl 5'-triphosphoguanosine)-[mRNA] diphosphatase activity"/>
    <property type="evidence" value="ECO:0007669"/>
    <property type="project" value="EnsemblFungi"/>
</dbReference>
<dbReference type="EMBL" id="PYFQ01000004">
    <property type="protein sequence ID" value="PSK39093.1"/>
    <property type="molecule type" value="Genomic_DNA"/>
</dbReference>
<dbReference type="Pfam" id="PF05652">
    <property type="entry name" value="DcpS"/>
    <property type="match status" value="1"/>
</dbReference>
<feature type="binding site" evidence="3">
    <location>
        <begin position="230"/>
        <end position="241"/>
    </location>
    <ligand>
        <name>substrate</name>
    </ligand>
</feature>
<feature type="binding site" evidence="3">
    <location>
        <position position="137"/>
    </location>
    <ligand>
        <name>substrate</name>
    </ligand>
</feature>
<protein>
    <recommendedName>
        <fullName evidence="6">Scavenger mRNA-decapping enzyme DcpS</fullName>
    </recommendedName>
</protein>
<keyword evidence="5" id="KW-1185">Reference proteome</keyword>
<dbReference type="GO" id="GO:0000290">
    <property type="term" value="P:deadenylation-dependent decapping of nuclear-transcribed mRNA"/>
    <property type="evidence" value="ECO:0007669"/>
    <property type="project" value="EnsemblFungi"/>
</dbReference>
<dbReference type="InterPro" id="IPR036265">
    <property type="entry name" value="HIT-like_sf"/>
</dbReference>
<dbReference type="InterPro" id="IPR008594">
    <property type="entry name" value="DcpS/DCS2"/>
</dbReference>
<dbReference type="SUPFAM" id="SSF54197">
    <property type="entry name" value="HIT-like"/>
    <property type="match status" value="1"/>
</dbReference>
<evidence type="ECO:0000256" key="2">
    <source>
        <dbReference type="PIRSR" id="PIRSR028973-1"/>
    </source>
</evidence>
<evidence type="ECO:0000256" key="3">
    <source>
        <dbReference type="PIRSR" id="PIRSR028973-2"/>
    </source>
</evidence>
<dbReference type="OrthoDB" id="10264956at2759"/>
<proteinExistence type="inferred from homology"/>
<dbReference type="GO" id="GO:0000932">
    <property type="term" value="C:P-body"/>
    <property type="evidence" value="ECO:0007669"/>
    <property type="project" value="TreeGrafter"/>
</dbReference>
<feature type="binding site" evidence="3">
    <location>
        <position position="147"/>
    </location>
    <ligand>
        <name>substrate</name>
    </ligand>
</feature>
<dbReference type="InterPro" id="IPR011145">
    <property type="entry name" value="Scavenger_mRNA_decap_enz_N"/>
</dbReference>
<organism evidence="4 5">
    <name type="scientific">Candidozyma pseudohaemuli</name>
    <dbReference type="NCBI Taxonomy" id="418784"/>
    <lineage>
        <taxon>Eukaryota</taxon>
        <taxon>Fungi</taxon>
        <taxon>Dikarya</taxon>
        <taxon>Ascomycota</taxon>
        <taxon>Saccharomycotina</taxon>
        <taxon>Pichiomycetes</taxon>
        <taxon>Metschnikowiaceae</taxon>
        <taxon>Candidozyma</taxon>
    </lineage>
</organism>
<dbReference type="Pfam" id="PF11969">
    <property type="entry name" value="DcpS_C"/>
    <property type="match status" value="1"/>
</dbReference>
<evidence type="ECO:0000313" key="5">
    <source>
        <dbReference type="Proteomes" id="UP000241107"/>
    </source>
</evidence>
<gene>
    <name evidence="4" type="ORF">C7M61_002406</name>
</gene>
<reference evidence="4 5" key="1">
    <citation type="submission" date="2018-03" db="EMBL/GenBank/DDBJ databases">
        <title>Candida pseudohaemulonii genome assembly and annotation.</title>
        <authorList>
            <person name="Munoz J.F."/>
            <person name="Gade L.G."/>
            <person name="Chow N.A."/>
            <person name="Litvintseva A.P."/>
            <person name="Loparev V.N."/>
            <person name="Cuomo C.A."/>
        </authorList>
    </citation>
    <scope>NUCLEOTIDE SEQUENCE [LARGE SCALE GENOMIC DNA]</scope>
    <source>
        <strain evidence="4 5">B12108</strain>
    </source>
</reference>
<dbReference type="SUPFAM" id="SSF102860">
    <property type="entry name" value="mRNA decapping enzyme DcpS N-terminal domain"/>
    <property type="match status" value="1"/>
</dbReference>
<evidence type="ECO:0000256" key="1">
    <source>
        <dbReference type="ARBA" id="ARBA00010208"/>
    </source>
</evidence>
<dbReference type="PANTHER" id="PTHR12978">
    <property type="entry name" value="HISTIDINE TRIAD HIT PROTEIN MEMBER"/>
    <property type="match status" value="1"/>
</dbReference>
<dbReference type="GeneID" id="36565795"/>
<dbReference type="Gene3D" id="3.30.200.40">
    <property type="entry name" value="Scavenger mRNA decapping enzyme, N-terminal domain"/>
    <property type="match status" value="1"/>
</dbReference>
<dbReference type="GO" id="GO:0005634">
    <property type="term" value="C:nucleus"/>
    <property type="evidence" value="ECO:0007669"/>
    <property type="project" value="EnsemblFungi"/>
</dbReference>
<feature type="active site" description="Nucleophile" evidence="2">
    <location>
        <position position="239"/>
    </location>
</feature>
<dbReference type="AlphaFoldDB" id="A0A2P7YSZ9"/>
<evidence type="ECO:0008006" key="6">
    <source>
        <dbReference type="Google" id="ProtNLM"/>
    </source>
</evidence>
<dbReference type="RefSeq" id="XP_024714279.1">
    <property type="nucleotide sequence ID" value="XM_024857780.1"/>
</dbReference>
<sequence>MLLQELIHKFQFQETLKSDPQTKSLVLLGRIDNESAIVLLEKSAFSLESDADVSLEKIIQDLKLIQNNDIYFWSLATLSQNIDQTPAAKVNLIYPATETHIKKYSLQKLHVVRETPEIFKEVVAPFIETQKGDRIQWVHNILFHGKESESVLYHDKDPQNGFVLLPDMKWDRISMDALYLMAIVQRTDISSVRDLNSSHTDFLKSLQERVKKLANETYGVAEDELRVFIHYQPSYYHFHIHVVRVTHPGLGDGINAGRAILLDDVIENIQLVSDYYQQRTLTYVLGENHKLWDALLKRNIT</sequence>
<accession>A0A2P7YSZ9</accession>
<dbReference type="PIRSF" id="PIRSF028973">
    <property type="entry name" value="Scavenger_mRNA_decap_enz"/>
    <property type="match status" value="1"/>
</dbReference>